<keyword evidence="8" id="KW-1185">Reference proteome</keyword>
<dbReference type="EMBL" id="RBXN01000002">
    <property type="protein sequence ID" value="RKT59751.1"/>
    <property type="molecule type" value="Genomic_DNA"/>
</dbReference>
<accession>A0A495WDK4</accession>
<dbReference type="PROSITE" id="PS50022">
    <property type="entry name" value="FA58C_3"/>
    <property type="match status" value="1"/>
</dbReference>
<sequence>MKNMKSRLLTCICSTLFLLPFDLMAKHLDRDRIVANPIDLNYRFRPEKPSRREAADPVVVLYKDKYYMFASKSEGYWSSADLVKWNYIPCKSIPIIEDYAPMVIELGGELYYTAGCTRFFKTSDPEKDDWKEIKVNNKNRHDDITIFQDDDGKVYFYWGCHDKKPIQGVQVDPENGFKEIGEVKDLILHNSVKYGIESNGDRNEMNKDGYNEGATMTKYKGLYYLQYSTPGTQFITYADAVYVSENPLGPFTYMEDNPYSIKPGGFISGAGHGHTFQDKYGNYWHVSTMVIAVKNWFERRLGLFPVYFGDEGHMYCHTVFTDYPMQIPDRKVNFKKDDLSVGWNLLSYKKEVSASSFQPGYEAVNAVDENIKTWWASQSGRSGEWLQIDLGRTMQVEAVQVNISDQDFETLRRDAAPVYRYVLESSCDGKNWQMIGDRRKNDRDAVHELLVLDRSVSARYIRIKNMEDLNGGVFSLSGLRVFGTGKGKAPSAVTGFKVVRNANDRRRASFRWNSQGETTGYVIRWGTSPKVQNNAVMVYGDEAEYGFFNRDSRYYFTIQPFNENGKGKISKVISVE</sequence>
<organism evidence="7 8">
    <name type="scientific">Coprobacter fastidiosus NSB1 = JCM 33896</name>
    <dbReference type="NCBI Taxonomy" id="1349822"/>
    <lineage>
        <taxon>Bacteria</taxon>
        <taxon>Pseudomonadati</taxon>
        <taxon>Bacteroidota</taxon>
        <taxon>Bacteroidia</taxon>
        <taxon>Bacteroidales</taxon>
        <taxon>Barnesiellaceae</taxon>
        <taxon>Coprobacter</taxon>
    </lineage>
</organism>
<dbReference type="SUPFAM" id="SSF49785">
    <property type="entry name" value="Galactose-binding domain-like"/>
    <property type="match status" value="1"/>
</dbReference>
<name>A0A495WDK4_9BACT</name>
<dbReference type="Pfam" id="PF00754">
    <property type="entry name" value="F5_F8_type_C"/>
    <property type="match status" value="1"/>
</dbReference>
<evidence type="ECO:0000259" key="6">
    <source>
        <dbReference type="PROSITE" id="PS50022"/>
    </source>
</evidence>
<dbReference type="InterPro" id="IPR036116">
    <property type="entry name" value="FN3_sf"/>
</dbReference>
<dbReference type="GO" id="GO:0004553">
    <property type="term" value="F:hydrolase activity, hydrolyzing O-glycosyl compounds"/>
    <property type="evidence" value="ECO:0007669"/>
    <property type="project" value="InterPro"/>
</dbReference>
<dbReference type="Gene3D" id="2.115.10.20">
    <property type="entry name" value="Glycosyl hydrolase domain, family 43"/>
    <property type="match status" value="1"/>
</dbReference>
<evidence type="ECO:0000256" key="3">
    <source>
        <dbReference type="ARBA" id="ARBA00023295"/>
    </source>
</evidence>
<dbReference type="PANTHER" id="PTHR42812">
    <property type="entry name" value="BETA-XYLOSIDASE"/>
    <property type="match status" value="1"/>
</dbReference>
<dbReference type="InterPro" id="IPR051795">
    <property type="entry name" value="Glycosyl_Hydrlase_43"/>
</dbReference>
<dbReference type="InterPro" id="IPR006710">
    <property type="entry name" value="Glyco_hydro_43"/>
</dbReference>
<feature type="domain" description="F5/8 type C" evidence="6">
    <location>
        <begin position="334"/>
        <end position="484"/>
    </location>
</feature>
<reference evidence="7 8" key="1">
    <citation type="submission" date="2018-10" db="EMBL/GenBank/DDBJ databases">
        <title>Genomic Encyclopedia of Archaeal and Bacterial Type Strains, Phase II (KMG-II): from individual species to whole genera.</title>
        <authorList>
            <person name="Goeker M."/>
        </authorList>
    </citation>
    <scope>NUCLEOTIDE SEQUENCE [LARGE SCALE GENOMIC DNA]</scope>
    <source>
        <strain evidence="7 8">NSB1</strain>
    </source>
</reference>
<evidence type="ECO:0000313" key="8">
    <source>
        <dbReference type="Proteomes" id="UP000269493"/>
    </source>
</evidence>
<dbReference type="InterPro" id="IPR000421">
    <property type="entry name" value="FA58C"/>
</dbReference>
<dbReference type="Gene3D" id="2.60.120.260">
    <property type="entry name" value="Galactose-binding domain-like"/>
    <property type="match status" value="1"/>
</dbReference>
<comment type="caution">
    <text evidence="7">The sequence shown here is derived from an EMBL/GenBank/DDBJ whole genome shotgun (WGS) entry which is preliminary data.</text>
</comment>
<keyword evidence="3 4" id="KW-0326">Glycosidase</keyword>
<evidence type="ECO:0000256" key="1">
    <source>
        <dbReference type="ARBA" id="ARBA00009865"/>
    </source>
</evidence>
<dbReference type="SUPFAM" id="SSF75005">
    <property type="entry name" value="Arabinanase/levansucrase/invertase"/>
    <property type="match status" value="1"/>
</dbReference>
<dbReference type="CDD" id="cd08982">
    <property type="entry name" value="GH43-like"/>
    <property type="match status" value="1"/>
</dbReference>
<dbReference type="InterPro" id="IPR013783">
    <property type="entry name" value="Ig-like_fold"/>
</dbReference>
<dbReference type="Gene3D" id="2.60.40.10">
    <property type="entry name" value="Immunoglobulins"/>
    <property type="match status" value="1"/>
</dbReference>
<comment type="similarity">
    <text evidence="1 4">Belongs to the glycosyl hydrolase 43 family.</text>
</comment>
<dbReference type="InterPro" id="IPR008979">
    <property type="entry name" value="Galactose-bd-like_sf"/>
</dbReference>
<dbReference type="InterPro" id="IPR023296">
    <property type="entry name" value="Glyco_hydro_beta-prop_sf"/>
</dbReference>
<feature type="chain" id="PRO_5019756525" evidence="5">
    <location>
        <begin position="26"/>
        <end position="576"/>
    </location>
</feature>
<gene>
    <name evidence="7" type="ORF">BC742_0672</name>
</gene>
<dbReference type="RefSeq" id="WP_022601911.1">
    <property type="nucleotide sequence ID" value="NZ_KI440811.1"/>
</dbReference>
<dbReference type="PANTHER" id="PTHR42812:SF14">
    <property type="entry name" value="SECRETED PROTEIN"/>
    <property type="match status" value="1"/>
</dbReference>
<dbReference type="GO" id="GO:0005975">
    <property type="term" value="P:carbohydrate metabolic process"/>
    <property type="evidence" value="ECO:0007669"/>
    <property type="project" value="InterPro"/>
</dbReference>
<evidence type="ECO:0000256" key="5">
    <source>
        <dbReference type="SAM" id="SignalP"/>
    </source>
</evidence>
<proteinExistence type="inferred from homology"/>
<keyword evidence="5" id="KW-0732">Signal</keyword>
<dbReference type="Proteomes" id="UP000269493">
    <property type="component" value="Unassembled WGS sequence"/>
</dbReference>
<keyword evidence="2 4" id="KW-0378">Hydrolase</keyword>
<feature type="signal peptide" evidence="5">
    <location>
        <begin position="1"/>
        <end position="25"/>
    </location>
</feature>
<dbReference type="Pfam" id="PF04616">
    <property type="entry name" value="Glyco_hydro_43"/>
    <property type="match status" value="1"/>
</dbReference>
<dbReference type="OrthoDB" id="9801455at2"/>
<dbReference type="AlphaFoldDB" id="A0A495WDK4"/>
<evidence type="ECO:0000256" key="4">
    <source>
        <dbReference type="RuleBase" id="RU361187"/>
    </source>
</evidence>
<dbReference type="SUPFAM" id="SSF49265">
    <property type="entry name" value="Fibronectin type III"/>
    <property type="match status" value="1"/>
</dbReference>
<evidence type="ECO:0000313" key="7">
    <source>
        <dbReference type="EMBL" id="RKT59751.1"/>
    </source>
</evidence>
<protein>
    <submittedName>
        <fullName evidence="7">F5/8 type C domain-containing protein</fullName>
    </submittedName>
</protein>
<evidence type="ECO:0000256" key="2">
    <source>
        <dbReference type="ARBA" id="ARBA00022801"/>
    </source>
</evidence>
<dbReference type="GeneID" id="92928224"/>